<dbReference type="InterPro" id="IPR013320">
    <property type="entry name" value="ConA-like_dom_sf"/>
</dbReference>
<keyword evidence="10" id="KW-0106">Calcium</keyword>
<dbReference type="Pfam" id="PF00008">
    <property type="entry name" value="EGF"/>
    <property type="match status" value="14"/>
</dbReference>
<feature type="domain" description="EGF-like" evidence="19">
    <location>
        <begin position="627"/>
        <end position="663"/>
    </location>
</feature>
<dbReference type="GO" id="GO:0030097">
    <property type="term" value="P:hemopoiesis"/>
    <property type="evidence" value="ECO:0007669"/>
    <property type="project" value="UniProtKB-ARBA"/>
</dbReference>
<feature type="domain" description="EGF-like" evidence="19">
    <location>
        <begin position="1089"/>
        <end position="1119"/>
    </location>
</feature>
<feature type="disulfide bond" evidence="15">
    <location>
        <begin position="2122"/>
        <end position="2131"/>
    </location>
</feature>
<dbReference type="GO" id="GO:0048056">
    <property type="term" value="P:R3/R4 cell differentiation"/>
    <property type="evidence" value="ECO:0007669"/>
    <property type="project" value="UniProtKB-ARBA"/>
</dbReference>
<feature type="domain" description="EGF-like" evidence="19">
    <location>
        <begin position="2297"/>
        <end position="2338"/>
    </location>
</feature>
<dbReference type="GO" id="GO:0009952">
    <property type="term" value="P:anterior/posterior pattern specification"/>
    <property type="evidence" value="ECO:0007669"/>
    <property type="project" value="UniProtKB-ARBA"/>
</dbReference>
<dbReference type="GO" id="GO:0051093">
    <property type="term" value="P:negative regulation of developmental process"/>
    <property type="evidence" value="ECO:0007669"/>
    <property type="project" value="UniProtKB-ARBA"/>
</dbReference>
<feature type="domain" description="EGF-like" evidence="19">
    <location>
        <begin position="1012"/>
        <end position="1049"/>
    </location>
</feature>
<evidence type="ECO:0000259" key="19">
    <source>
        <dbReference type="PROSITE" id="PS50026"/>
    </source>
</evidence>
<dbReference type="SUPFAM" id="SSF57196">
    <property type="entry name" value="EGF/Laminin"/>
    <property type="match status" value="21"/>
</dbReference>
<dbReference type="GO" id="GO:0080090">
    <property type="term" value="P:regulation of primary metabolic process"/>
    <property type="evidence" value="ECO:0007669"/>
    <property type="project" value="UniProtKB-ARBA"/>
</dbReference>
<evidence type="ECO:0000256" key="6">
    <source>
        <dbReference type="ARBA" id="ARBA00022692"/>
    </source>
</evidence>
<dbReference type="GO" id="GO:0120025">
    <property type="term" value="C:plasma membrane bounded cell projection"/>
    <property type="evidence" value="ECO:0007669"/>
    <property type="project" value="UniProtKB-ARBA"/>
</dbReference>
<organism evidence="20">
    <name type="scientific">Timema tahoe</name>
    <dbReference type="NCBI Taxonomy" id="61484"/>
    <lineage>
        <taxon>Eukaryota</taxon>
        <taxon>Metazoa</taxon>
        <taxon>Ecdysozoa</taxon>
        <taxon>Arthropoda</taxon>
        <taxon>Hexapoda</taxon>
        <taxon>Insecta</taxon>
        <taxon>Pterygota</taxon>
        <taxon>Neoptera</taxon>
        <taxon>Polyneoptera</taxon>
        <taxon>Phasmatodea</taxon>
        <taxon>Timematodea</taxon>
        <taxon>Timematoidea</taxon>
        <taxon>Timematidae</taxon>
        <taxon>Timema</taxon>
    </lineage>
</organism>
<dbReference type="GO" id="GO:0008593">
    <property type="term" value="P:regulation of Notch signaling pathway"/>
    <property type="evidence" value="ECO:0007669"/>
    <property type="project" value="UniProtKB-ARBA"/>
</dbReference>
<dbReference type="InterPro" id="IPR049883">
    <property type="entry name" value="NOTCH1_EGF-like"/>
</dbReference>
<dbReference type="Gene3D" id="2.10.25.10">
    <property type="entry name" value="Laminin"/>
    <property type="match status" value="33"/>
</dbReference>
<evidence type="ECO:0000256" key="10">
    <source>
        <dbReference type="ARBA" id="ARBA00022837"/>
    </source>
</evidence>
<evidence type="ECO:0000256" key="2">
    <source>
        <dbReference type="ARBA" id="ARBA00022473"/>
    </source>
</evidence>
<feature type="disulfide bond" evidence="15">
    <location>
        <begin position="731"/>
        <end position="740"/>
    </location>
</feature>
<feature type="disulfide bond" evidence="15">
    <location>
        <begin position="399"/>
        <end position="408"/>
    </location>
</feature>
<dbReference type="GO" id="GO:0005509">
    <property type="term" value="F:calcium ion binding"/>
    <property type="evidence" value="ECO:0007669"/>
    <property type="project" value="InterPro"/>
</dbReference>
<dbReference type="GO" id="GO:0051049">
    <property type="term" value="P:regulation of transport"/>
    <property type="evidence" value="ECO:0007669"/>
    <property type="project" value="UniProtKB-ARBA"/>
</dbReference>
<dbReference type="EMBL" id="OE002193">
    <property type="protein sequence ID" value="CAD7458312.1"/>
    <property type="molecule type" value="Genomic_DNA"/>
</dbReference>
<evidence type="ECO:0000256" key="3">
    <source>
        <dbReference type="ARBA" id="ARBA00022475"/>
    </source>
</evidence>
<feature type="disulfide bond" evidence="15">
    <location>
        <begin position="712"/>
        <end position="729"/>
    </location>
</feature>
<dbReference type="GO" id="GO:0060562">
    <property type="term" value="P:epithelial tube morphogenesis"/>
    <property type="evidence" value="ECO:0007669"/>
    <property type="project" value="UniProtKB-ARBA"/>
</dbReference>
<dbReference type="GO" id="GO:0048871">
    <property type="term" value="P:multicellular organismal-level homeostasis"/>
    <property type="evidence" value="ECO:0007669"/>
    <property type="project" value="UniProtKB-ARBA"/>
</dbReference>
<dbReference type="PANTHER" id="PTHR12916:SF4">
    <property type="entry name" value="UNINFLATABLE, ISOFORM C"/>
    <property type="match status" value="1"/>
</dbReference>
<dbReference type="FunFam" id="2.10.25.10:FF:000004">
    <property type="entry name" value="Neurogenic locus notch 1"/>
    <property type="match status" value="1"/>
</dbReference>
<dbReference type="Pfam" id="PF02210">
    <property type="entry name" value="Laminin_G_2"/>
    <property type="match status" value="1"/>
</dbReference>
<dbReference type="InterPro" id="IPR018097">
    <property type="entry name" value="EGF_Ca-bd_CS"/>
</dbReference>
<feature type="disulfide bond" evidence="15">
    <location>
        <begin position="2204"/>
        <end position="2213"/>
    </location>
</feature>
<feature type="domain" description="EGF-like" evidence="19">
    <location>
        <begin position="2096"/>
        <end position="2132"/>
    </location>
</feature>
<feature type="domain" description="EGF-like" evidence="19">
    <location>
        <begin position="1051"/>
        <end position="1087"/>
    </location>
</feature>
<dbReference type="GO" id="GO:0007411">
    <property type="term" value="P:axon guidance"/>
    <property type="evidence" value="ECO:0007669"/>
    <property type="project" value="UniProtKB-ARBA"/>
</dbReference>
<dbReference type="GO" id="GO:0005112">
    <property type="term" value="F:Notch binding"/>
    <property type="evidence" value="ECO:0007669"/>
    <property type="project" value="TreeGrafter"/>
</dbReference>
<keyword evidence="7" id="KW-0732">Signal</keyword>
<evidence type="ECO:0000256" key="5">
    <source>
        <dbReference type="ARBA" id="ARBA00022553"/>
    </source>
</evidence>
<feature type="disulfide bond" evidence="15">
    <location>
        <begin position="437"/>
        <end position="446"/>
    </location>
</feature>
<feature type="domain" description="EGF-like" evidence="19">
    <location>
        <begin position="781"/>
        <end position="815"/>
    </location>
</feature>
<dbReference type="GO" id="GO:0050769">
    <property type="term" value="P:positive regulation of neurogenesis"/>
    <property type="evidence" value="ECO:0007669"/>
    <property type="project" value="UniProtKB-ARBA"/>
</dbReference>
<feature type="disulfide bond" evidence="15">
    <location>
        <begin position="1291"/>
        <end position="1300"/>
    </location>
</feature>
<dbReference type="PROSITE" id="PS00010">
    <property type="entry name" value="ASX_HYDROXYL"/>
    <property type="match status" value="20"/>
</dbReference>
<dbReference type="GO" id="GO:0016318">
    <property type="term" value="P:ommatidial rotation"/>
    <property type="evidence" value="ECO:0007669"/>
    <property type="project" value="UniProtKB-ARBA"/>
</dbReference>
<feature type="disulfide bond" evidence="15">
    <location>
        <begin position="267"/>
        <end position="276"/>
    </location>
</feature>
<feature type="domain" description="EGF-like" evidence="19">
    <location>
        <begin position="974"/>
        <end position="1010"/>
    </location>
</feature>
<dbReference type="GO" id="GO:0060255">
    <property type="term" value="P:regulation of macromolecule metabolic process"/>
    <property type="evidence" value="ECO:0007669"/>
    <property type="project" value="UniProtKB-ARBA"/>
</dbReference>
<feature type="domain" description="EGF-like" evidence="19">
    <location>
        <begin position="373"/>
        <end position="409"/>
    </location>
</feature>
<dbReference type="FunFam" id="2.10.25.10:FF:000565">
    <property type="entry name" value="Predicted protein"/>
    <property type="match status" value="1"/>
</dbReference>
<evidence type="ECO:0000256" key="4">
    <source>
        <dbReference type="ARBA" id="ARBA00022536"/>
    </source>
</evidence>
<keyword evidence="4 15" id="KW-0245">EGF-like domain</keyword>
<feature type="disulfide bond" evidence="15">
    <location>
        <begin position="653"/>
        <end position="662"/>
    </location>
</feature>
<feature type="disulfide bond" evidence="15">
    <location>
        <begin position="1248"/>
        <end position="1257"/>
    </location>
</feature>
<feature type="disulfide bond" evidence="15">
    <location>
        <begin position="1760"/>
        <end position="1769"/>
    </location>
</feature>
<dbReference type="GO" id="GO:0019904">
    <property type="term" value="F:protein domain specific binding"/>
    <property type="evidence" value="ECO:0007669"/>
    <property type="project" value="UniProtKB-ARBA"/>
</dbReference>
<dbReference type="GO" id="GO:0005911">
    <property type="term" value="C:cell-cell junction"/>
    <property type="evidence" value="ECO:0007669"/>
    <property type="project" value="UniProtKB-ARBA"/>
</dbReference>
<feature type="transmembrane region" description="Helical" evidence="17">
    <location>
        <begin position="2353"/>
        <end position="2376"/>
    </location>
</feature>
<dbReference type="InterPro" id="IPR000152">
    <property type="entry name" value="EGF-type_Asp/Asn_hydroxyl_site"/>
</dbReference>
<dbReference type="PROSITE" id="PS00022">
    <property type="entry name" value="EGF_1"/>
    <property type="match status" value="25"/>
</dbReference>
<gene>
    <name evidence="20" type="ORF">TTEB3V08_LOCUS6295</name>
</gene>
<feature type="domain" description="EGF-like" evidence="19">
    <location>
        <begin position="897"/>
        <end position="934"/>
    </location>
</feature>
<feature type="disulfide bond" evidence="15">
    <location>
        <begin position="2084"/>
        <end position="2093"/>
    </location>
</feature>
<proteinExistence type="predicted"/>
<feature type="disulfide bond" evidence="15">
    <location>
        <begin position="290"/>
        <end position="307"/>
    </location>
</feature>
<feature type="region of interest" description="Disordered" evidence="16">
    <location>
        <begin position="1"/>
        <end position="26"/>
    </location>
</feature>
<feature type="domain" description="EGF-like" evidence="19">
    <location>
        <begin position="1480"/>
        <end position="1516"/>
    </location>
</feature>
<evidence type="ECO:0000256" key="17">
    <source>
        <dbReference type="SAM" id="Phobius"/>
    </source>
</evidence>
<evidence type="ECO:0000256" key="7">
    <source>
        <dbReference type="ARBA" id="ARBA00022729"/>
    </source>
</evidence>
<feature type="domain" description="EGF-like" evidence="19">
    <location>
        <begin position="1734"/>
        <end position="1770"/>
    </location>
</feature>
<dbReference type="InterPro" id="IPR001791">
    <property type="entry name" value="Laminin_G"/>
</dbReference>
<feature type="domain" description="EGF-like" evidence="19">
    <location>
        <begin position="237"/>
        <end position="277"/>
    </location>
</feature>
<keyword evidence="11 17" id="KW-1133">Transmembrane helix</keyword>
<feature type="domain" description="EGF-like" evidence="19">
    <location>
        <begin position="2176"/>
        <end position="2214"/>
    </location>
</feature>
<dbReference type="FunFam" id="2.10.25.10:FF:000610">
    <property type="entry name" value="protein HEG homolog 1 isoform X1"/>
    <property type="match status" value="1"/>
</dbReference>
<feature type="disulfide bond" evidence="15">
    <location>
        <begin position="615"/>
        <end position="624"/>
    </location>
</feature>
<dbReference type="Pfam" id="PF07645">
    <property type="entry name" value="EGF_CA"/>
    <property type="match status" value="5"/>
</dbReference>
<keyword evidence="14" id="KW-0325">Glycoprotein</keyword>
<feature type="domain" description="EGF-like" evidence="19">
    <location>
        <begin position="589"/>
        <end position="625"/>
    </location>
</feature>
<feature type="disulfide bond" evidence="15">
    <location>
        <begin position="1000"/>
        <end position="1009"/>
    </location>
</feature>
<dbReference type="GO" id="GO:0007219">
    <property type="term" value="P:Notch signaling pathway"/>
    <property type="evidence" value="ECO:0007669"/>
    <property type="project" value="TreeGrafter"/>
</dbReference>
<dbReference type="FunFam" id="2.60.120.200:FF:000143">
    <property type="entry name" value="Crumbs, isoform D"/>
    <property type="match status" value="1"/>
</dbReference>
<feature type="domain" description="EGF-like" evidence="19">
    <location>
        <begin position="449"/>
        <end position="485"/>
    </location>
</feature>
<feature type="domain" description="EGF-like" evidence="19">
    <location>
        <begin position="936"/>
        <end position="972"/>
    </location>
</feature>
<dbReference type="FunFam" id="2.10.25.10:FF:000247">
    <property type="entry name" value="Delta/notch like EGF repeat containing"/>
    <property type="match status" value="1"/>
</dbReference>
<feature type="disulfide bond" evidence="15">
    <location>
        <begin position="576"/>
        <end position="585"/>
    </location>
</feature>
<comment type="caution">
    <text evidence="15">Lacks conserved residue(s) required for the propagation of feature annotation.</text>
</comment>
<name>A0A7R9IH77_9NEOP</name>
<dbReference type="Pfam" id="PF12661">
    <property type="entry name" value="hEGF"/>
    <property type="match status" value="4"/>
</dbReference>
<dbReference type="InterPro" id="IPR001881">
    <property type="entry name" value="EGF-like_Ca-bd_dom"/>
</dbReference>
<evidence type="ECO:0000256" key="14">
    <source>
        <dbReference type="ARBA" id="ARBA00023180"/>
    </source>
</evidence>
<dbReference type="CDD" id="cd00110">
    <property type="entry name" value="LamG"/>
    <property type="match status" value="2"/>
</dbReference>
<evidence type="ECO:0000256" key="16">
    <source>
        <dbReference type="SAM" id="MobiDB-lite"/>
    </source>
</evidence>
<dbReference type="FunFam" id="2.10.25.10:FF:000472">
    <property type="entry name" value="Uncharacterized protein, isoform A"/>
    <property type="match status" value="2"/>
</dbReference>
<evidence type="ECO:0000256" key="9">
    <source>
        <dbReference type="ARBA" id="ARBA00022782"/>
    </source>
</evidence>
<dbReference type="GO" id="GO:0048638">
    <property type="term" value="P:regulation of developmental growth"/>
    <property type="evidence" value="ECO:0007669"/>
    <property type="project" value="UniProtKB-ARBA"/>
</dbReference>
<keyword evidence="2" id="KW-0217">Developmental protein</keyword>
<evidence type="ECO:0000256" key="15">
    <source>
        <dbReference type="PROSITE-ProRule" id="PRU00076"/>
    </source>
</evidence>
<feature type="disulfide bond" evidence="15">
    <location>
        <begin position="2046"/>
        <end position="2055"/>
    </location>
</feature>
<feature type="domain" description="EGF-like" evidence="19">
    <location>
        <begin position="743"/>
        <end position="779"/>
    </location>
</feature>
<feature type="domain" description="EGF-like" evidence="19">
    <location>
        <begin position="665"/>
        <end position="701"/>
    </location>
</feature>
<dbReference type="GO" id="GO:0035282">
    <property type="term" value="P:segmentation"/>
    <property type="evidence" value="ECO:0007669"/>
    <property type="project" value="UniProtKB-ARBA"/>
</dbReference>
<feature type="disulfide bond" evidence="15">
    <location>
        <begin position="224"/>
        <end position="233"/>
    </location>
</feature>
<sequence>MSGKRKNCNSSHALKDERVGAKSPNKSSFYARSPTLDLINKWHNPFEKEMSLDIPLQGTHLFTCLPDEEPSTAVSILSVLFSCHAQHNEAFFNRTSYVRLQTPISLHSHTGLSFRTCHGGDLFVQHINTSKISLEVRSDGLVFMAELGGRRYESRLNERLLDNSWHYVNLLYRLGNLTLSVAGHQQLGYRHLSMVGSKTDHCYHDPCSRHGTCISRPERYECDCTARYSGTNCEIDNGSPCNRNGLNPCLNNGRCDETEVGDYTCTCDSEHTGVHCETELGSRLCENNPCQNNGTCLVSLMGDRYECECVQVFIVFVYRVCIATGFNGNDCETNINECLSNPCQHGGTCVDGINSYSCLCGRTGYTGRNCEININECENNPCLNQGVCFDNYGSYTCQCSSGFGGQNCELNINECGSNPCRNGGTCNDMMGTYECLCRTGFEGMNCEINIDDCAGVACPPNSDCMDGINTYNCVCRPGYKVVATLTHVAPTAPHPLSAHLARFTCLLAGVPPNCTLDVNSCPMTPCLNGGTCAIMGDHFNCSCPPGFTGLRCEHGAITEWCQCKNGGTCLDYTCVCPPHYTGLYCEVRRSVTCANNPCQHASGCQDHSDGYYCACDPGWKGVNCDLPVNECLSAPCRNSGTCINSSNSFYCDCLAGFTGDTCQTNIDECAPNPCRNGGSCTDLVNGYKCSCTDDFMGINCELEYNVCATIPCLNNGTCVLHPNKRDYYCGCAPGFEGGNCEININECTLMPCPEDRVCVDGVNSRDCRCMDGFSGDNCTMDVDMCVTNPCKHNGTCHSVGGDYTCHCPAAWTACRVGCLRTNSRQRCLSRNMSPSISLLQLSFLLYVILYLSRPPPGSSNWSAAPTSLYVYTCGVLVRSVLVTSPNQLSLGRDCDLDVDECQLSETLCNLGICRNTEGSYQCFCRPGFSGDHCDIDFDECLSHPCRNNATCENKINSFKCICTPGYTGIDCSIDINECDSNPCEHGATCIDDIAKFSCICPPGLTGKTCQINIDDCVASPCQHGSECIDGINSYSCNCTDTGFEGDHCELNIDDCVSNPCTHGARCIDGIKDYFCECFAGYEGKNCQQDINECATSPCKNHGTCFERSNLTLYEMAAADVNHTLVLPAMFYQNFSYNTASGLVFHIPIFTTTTTTTTTNTTTTLIECWFECVCVLGTEGLDCGIDINECESSPCLSGSCINLLGAFRCDCGPGFSGNFCEVDIDECVRDTPCVYGSCYDRRNDYFCDCQPKYGGKNCSVELVGCKSEPCKNMGNCKPYLENETNHKFNCSCTNGFHGSTCEKVTTMSFSGTSYVEINTTREEGYDIQFRFKTTLPNGLLAMGKGLTIFILELALGRLNLYSSLLNKLDGVYVGTDLNDGNWQKVFVAINSSHLVLAANEEQTIYPINLNDGNTSFTSFPNTYLGKSQYSNSLKGLTHGSKGPVSYIGCMEDAIINGEWVLPDAQPRPNKTYVDVQTGCPRVAQCQPNPCHSGGSCTDLWRDFKCHCERPYLGQTCQHNFTAATFGHEDIKDSLVTVTVNDQSRRAVRSIIDLSMFIRTREENNSIFYVGTVPGVVTNADRMHIGAQLKGGELFMSTQFNNSLESQVVTRIKLNDGYNHLIQFVRNVTLVQVKVNGSEHFRKTISEMGPMDVQVLYLGGEPPIGRHVRQADNTTNEMYVSERTNFKGVIQDVQISNGSHIMVVEFFPLKVADVEIPPAFGEVSFEEGKILEGVVSDDACKDSPCHHNATCHVTWNDYRCVCPRGYKGKMCQEMEFCQLQDCPTGSTCRNLDDGYECVANFTFDGRNSSLGFVFTQPEHVHLSGLVFDSIDIAYRSRTGGTILYISTSNGTYFSVSVYKDQVTVAWRLEQTTPGELHRFSKTVPDGNWTRIQLSIKDGLMHGGFAGSDKDSLGLFSASFPLDLWQKLLFAGHIMLGGGVESSLLDRQRYFTGGYHDNSVEAGPITLPANTQFEGGFFKGCLGEVRIGNSLLPYFSADQLNLDNLTSHNYFSLSDQLLTMDIGCKLCFDYECQNDGWCANANDSYACECPAGYAEDYCNVNIDECQQNECMNGATCVDMIANYTCSCPHGWTGWLCDQDINECDSDPCQNNGSCRNLEGMFECVCPDEFVGRQCETYKVVTCENFPCRNGSTCVDVKNEETKDNFTCTCATGFQGPYCGVPYCAENVEPCLNEGVCNVSGVSPFCQCLPGYEGRRCETNINDCAADINGKYPCDHGMCIDGIDTFSCDCSNTGYEGVSCDRDIDECETQIAQCGQGVCMNLNGSYTCRCLPGLCGEECLMTDPCFLENPCQNGGTCQDDCIHGEGLYKCICTSGFAGLNCTEEPVKEAASSNAFNVLVIVGPILGLMLLAGVVATFLGVRAARKKRATRGTYSPSQQEYCNPRVEMDNVMKPPPEERLI</sequence>
<feature type="domain" description="EGF-like" evidence="19">
    <location>
        <begin position="1222"/>
        <end position="1258"/>
    </location>
</feature>
<feature type="domain" description="EGF-like" evidence="19">
    <location>
        <begin position="2216"/>
        <end position="2257"/>
    </location>
</feature>
<dbReference type="PROSITE" id="PS01186">
    <property type="entry name" value="EGF_2"/>
    <property type="match status" value="18"/>
</dbReference>
<protein>
    <recommendedName>
        <fullName evidence="21">Protein crumbs</fullName>
    </recommendedName>
</protein>
<evidence type="ECO:0000259" key="18">
    <source>
        <dbReference type="PROSITE" id="PS50025"/>
    </source>
</evidence>
<evidence type="ECO:0000256" key="1">
    <source>
        <dbReference type="ARBA" id="ARBA00004247"/>
    </source>
</evidence>
<evidence type="ECO:0000313" key="20">
    <source>
        <dbReference type="EMBL" id="CAD7458312.1"/>
    </source>
</evidence>
<keyword evidence="9" id="KW-0221">Differentiation</keyword>
<evidence type="ECO:0000256" key="11">
    <source>
        <dbReference type="ARBA" id="ARBA00022989"/>
    </source>
</evidence>
<dbReference type="Gene3D" id="2.60.120.200">
    <property type="match status" value="4"/>
</dbReference>
<dbReference type="PROSITE" id="PS50026">
    <property type="entry name" value="EGF_3"/>
    <property type="match status" value="35"/>
</dbReference>
<dbReference type="SMART" id="SM00179">
    <property type="entry name" value="EGF_CA"/>
    <property type="match status" value="30"/>
</dbReference>
<keyword evidence="8" id="KW-0677">Repeat</keyword>
<dbReference type="SMART" id="SM00282">
    <property type="entry name" value="LamG"/>
    <property type="match status" value="3"/>
</dbReference>
<feature type="domain" description="EGF-like" evidence="19">
    <location>
        <begin position="2022"/>
        <end position="2056"/>
    </location>
</feature>
<feature type="disulfide bond" evidence="15">
    <location>
        <begin position="543"/>
        <end position="552"/>
    </location>
</feature>
<dbReference type="GO" id="GO:0051241">
    <property type="term" value="P:negative regulation of multicellular organismal process"/>
    <property type="evidence" value="ECO:0007669"/>
    <property type="project" value="UniProtKB-ARBA"/>
</dbReference>
<dbReference type="SUPFAM" id="SSF57184">
    <property type="entry name" value="Growth factor receptor domain"/>
    <property type="match status" value="3"/>
</dbReference>
<feature type="disulfide bond" evidence="15">
    <location>
        <begin position="924"/>
        <end position="933"/>
    </location>
</feature>
<feature type="disulfide bond" evidence="15">
    <location>
        <begin position="769"/>
        <end position="778"/>
    </location>
</feature>
<feature type="domain" description="EGF-like" evidence="19">
    <location>
        <begin position="517"/>
        <end position="553"/>
    </location>
</feature>
<feature type="domain" description="EGF-like" evidence="19">
    <location>
        <begin position="2058"/>
        <end position="2094"/>
    </location>
</feature>
<dbReference type="SUPFAM" id="SSF49899">
    <property type="entry name" value="Concanavalin A-like lectins/glucanases"/>
    <property type="match status" value="4"/>
</dbReference>
<feature type="domain" description="EGF-like" evidence="19">
    <location>
        <begin position="1260"/>
        <end position="1301"/>
    </location>
</feature>
<dbReference type="InterPro" id="IPR000742">
    <property type="entry name" value="EGF"/>
</dbReference>
<feature type="disulfide bond" evidence="15">
    <location>
        <begin position="2286"/>
        <end position="2295"/>
    </location>
</feature>
<dbReference type="SMART" id="SM00181">
    <property type="entry name" value="EGF"/>
    <property type="match status" value="34"/>
</dbReference>
<accession>A0A7R9IH77</accession>
<dbReference type="GO" id="GO:0002064">
    <property type="term" value="P:epithelial cell development"/>
    <property type="evidence" value="ECO:0007669"/>
    <property type="project" value="UniProtKB-ARBA"/>
</dbReference>
<evidence type="ECO:0000256" key="8">
    <source>
        <dbReference type="ARBA" id="ARBA00022737"/>
    </source>
</evidence>
<feature type="domain" description="EGF-like" evidence="19">
    <location>
        <begin position="1185"/>
        <end position="1220"/>
    </location>
</feature>
<feature type="domain" description="EGF-like" evidence="19">
    <location>
        <begin position="281"/>
        <end position="322"/>
    </location>
</feature>
<dbReference type="GO" id="GO:0048646">
    <property type="term" value="P:anatomical structure formation involved in morphogenesis"/>
    <property type="evidence" value="ECO:0007669"/>
    <property type="project" value="UniProtKB-ARBA"/>
</dbReference>
<evidence type="ECO:0000256" key="12">
    <source>
        <dbReference type="ARBA" id="ARBA00023136"/>
    </source>
</evidence>
<keyword evidence="6 17" id="KW-0812">Transmembrane</keyword>
<dbReference type="FunFam" id="2.10.25.10:FF:000575">
    <property type="entry name" value="Crumbs, isoform C"/>
    <property type="match status" value="1"/>
</dbReference>
<dbReference type="GO" id="GO:0061326">
    <property type="term" value="P:renal tubule development"/>
    <property type="evidence" value="ECO:0007669"/>
    <property type="project" value="UniProtKB-ARBA"/>
</dbReference>
<evidence type="ECO:0008006" key="21">
    <source>
        <dbReference type="Google" id="ProtNLM"/>
    </source>
</evidence>
<feature type="disulfide bond" evidence="15">
    <location>
        <begin position="1077"/>
        <end position="1086"/>
    </location>
</feature>
<feature type="domain" description="EGF-like" evidence="19">
    <location>
        <begin position="703"/>
        <end position="741"/>
    </location>
</feature>
<feature type="domain" description="Laminin G" evidence="18">
    <location>
        <begin position="1523"/>
        <end position="1738"/>
    </location>
</feature>
<feature type="domain" description="EGF-like" evidence="19">
    <location>
        <begin position="2135"/>
        <end position="2173"/>
    </location>
</feature>
<feature type="disulfide bond" evidence="15">
    <location>
        <begin position="962"/>
        <end position="971"/>
    </location>
</feature>
<feature type="domain" description="EGF-like" evidence="19">
    <location>
        <begin position="557"/>
        <end position="586"/>
    </location>
</feature>
<dbReference type="PRINTS" id="PR01983">
    <property type="entry name" value="NOTCH"/>
</dbReference>
<dbReference type="PRINTS" id="PR00010">
    <property type="entry name" value="EGFBLOOD"/>
</dbReference>
<dbReference type="FunFam" id="2.10.25.10:FF:000012">
    <property type="entry name" value="Delta-like protein"/>
    <property type="match status" value="1"/>
</dbReference>
<feature type="domain" description="EGF-like" evidence="19">
    <location>
        <begin position="2259"/>
        <end position="2296"/>
    </location>
</feature>
<feature type="disulfide bond" evidence="15">
    <location>
        <begin position="1189"/>
        <end position="1199"/>
    </location>
</feature>
<feature type="domain" description="EGF-like" evidence="19">
    <location>
        <begin position="1771"/>
        <end position="1807"/>
    </location>
</feature>
<feature type="disulfide bond" evidence="15">
    <location>
        <begin position="2328"/>
        <end position="2337"/>
    </location>
</feature>
<feature type="domain" description="Laminin G" evidence="18">
    <location>
        <begin position="1303"/>
        <end position="1478"/>
    </location>
</feature>
<dbReference type="CDD" id="cd00054">
    <property type="entry name" value="EGF_CA"/>
    <property type="match status" value="24"/>
</dbReference>
<dbReference type="GO" id="GO:0003008">
    <property type="term" value="P:system process"/>
    <property type="evidence" value="ECO:0007669"/>
    <property type="project" value="UniProtKB-ARBA"/>
</dbReference>
<reference evidence="20" key="1">
    <citation type="submission" date="2020-11" db="EMBL/GenBank/DDBJ databases">
        <authorList>
            <person name="Tran Van P."/>
        </authorList>
    </citation>
    <scope>NUCLEOTIDE SEQUENCE</scope>
</reference>
<keyword evidence="13 15" id="KW-1015">Disulfide bond</keyword>
<dbReference type="GO" id="GO:0120035">
    <property type="term" value="P:regulation of plasma membrane bounded cell projection organization"/>
    <property type="evidence" value="ECO:0007669"/>
    <property type="project" value="UniProtKB-ARBA"/>
</dbReference>
<dbReference type="PANTHER" id="PTHR12916">
    <property type="entry name" value="CYTOCHROME C OXIDASE POLYPEPTIDE VIC-2"/>
    <property type="match status" value="1"/>
</dbReference>
<dbReference type="GO" id="GO:0009967">
    <property type="term" value="P:positive regulation of signal transduction"/>
    <property type="evidence" value="ECO:0007669"/>
    <property type="project" value="UniProtKB-ARBA"/>
</dbReference>
<evidence type="ECO:0000256" key="13">
    <source>
        <dbReference type="ARBA" id="ARBA00023157"/>
    </source>
</evidence>
<dbReference type="InterPro" id="IPR013032">
    <property type="entry name" value="EGF-like_CS"/>
</dbReference>
<keyword evidence="3" id="KW-1003">Cell membrane</keyword>
<feature type="domain" description="EGF-like" evidence="19">
    <location>
        <begin position="334"/>
        <end position="371"/>
    </location>
</feature>
<keyword evidence="12 17" id="KW-0472">Membrane</keyword>
<dbReference type="GO" id="GO:0048863">
    <property type="term" value="P:stem cell differentiation"/>
    <property type="evidence" value="ECO:0007669"/>
    <property type="project" value="UniProtKB-ARBA"/>
</dbReference>
<dbReference type="GO" id="GO:0048598">
    <property type="term" value="P:embryonic morphogenesis"/>
    <property type="evidence" value="ECO:0007669"/>
    <property type="project" value="UniProtKB-ARBA"/>
</dbReference>
<feature type="disulfide bond" evidence="15">
    <location>
        <begin position="1210"/>
        <end position="1219"/>
    </location>
</feature>
<feature type="disulfide bond" evidence="15">
    <location>
        <begin position="691"/>
        <end position="700"/>
    </location>
</feature>
<dbReference type="GO" id="GO:0016324">
    <property type="term" value="C:apical plasma membrane"/>
    <property type="evidence" value="ECO:0007669"/>
    <property type="project" value="UniProtKB-SubCell"/>
</dbReference>
<dbReference type="PROSITE" id="PS01187">
    <property type="entry name" value="EGF_CA"/>
    <property type="match status" value="7"/>
</dbReference>
<dbReference type="PROSITE" id="PS50025">
    <property type="entry name" value="LAM_G_DOMAIN"/>
    <property type="match status" value="2"/>
</dbReference>
<dbReference type="InterPro" id="IPR009030">
    <property type="entry name" value="Growth_fac_rcpt_cys_sf"/>
</dbReference>
<keyword evidence="5" id="KW-0597">Phosphoprotein</keyword>
<dbReference type="Pfam" id="PF00054">
    <property type="entry name" value="Laminin_G_1"/>
    <property type="match status" value="1"/>
</dbReference>
<feature type="disulfide bond" evidence="15">
    <location>
        <begin position="1506"/>
        <end position="1515"/>
    </location>
</feature>
<dbReference type="FunFam" id="2.10.25.10:FF:000122">
    <property type="entry name" value="Protein crumbs homolog 2"/>
    <property type="match status" value="6"/>
</dbReference>
<feature type="domain" description="EGF-like" evidence="19">
    <location>
        <begin position="411"/>
        <end position="447"/>
    </location>
</feature>
<dbReference type="FunFam" id="2.10.25.10:FF:000039">
    <property type="entry name" value="Crumbs cell polarity complex component 1"/>
    <property type="match status" value="1"/>
</dbReference>
<feature type="domain" description="EGF-like" evidence="19">
    <location>
        <begin position="198"/>
        <end position="234"/>
    </location>
</feature>
<dbReference type="GO" id="GO:0009792">
    <property type="term" value="P:embryo development ending in birth or egg hatching"/>
    <property type="evidence" value="ECO:0007669"/>
    <property type="project" value="UniProtKB-ARBA"/>
</dbReference>
<comment type="subcellular location">
    <subcellularLocation>
        <location evidence="1">Apical cell membrane</location>
        <topology evidence="1">Single-pass type I membrane protein</topology>
    </subcellularLocation>
</comment>